<reference evidence="1 2" key="1">
    <citation type="submission" date="2023-10" db="EMBL/GenBank/DDBJ databases">
        <title>Surface-active antibiotics is a multifunctional adaptation for post-fire microbes.</title>
        <authorList>
            <person name="Liu M.D."/>
            <person name="Du Y."/>
            <person name="Koupaei S.K."/>
            <person name="Kim N.R."/>
            <person name="Zhang W."/>
            <person name="Traxler M.F."/>
        </authorList>
    </citation>
    <scope>NUCLEOTIDE SEQUENCE [LARGE SCALE GENOMIC DNA]</scope>
    <source>
        <strain evidence="1 2">F3</strain>
    </source>
</reference>
<evidence type="ECO:0000313" key="2">
    <source>
        <dbReference type="Proteomes" id="UP001302652"/>
    </source>
</evidence>
<gene>
    <name evidence="1" type="ORF">RW095_00755</name>
</gene>
<proteinExistence type="predicted"/>
<protein>
    <submittedName>
        <fullName evidence="1">Uncharacterized protein</fullName>
    </submittedName>
</protein>
<sequence>MIGVALALHVKRLVGKSSRMARARAVQAFQHFADAKGYAALGVLTMPITFRFSVPKE</sequence>
<name>A0ABZ0ECW5_9BURK</name>
<dbReference type="Proteomes" id="UP001302652">
    <property type="component" value="Chromosome 3"/>
</dbReference>
<accession>A0ABZ0ECW5</accession>
<keyword evidence="2" id="KW-1185">Reference proteome</keyword>
<evidence type="ECO:0000313" key="1">
    <source>
        <dbReference type="EMBL" id="WOD14087.1"/>
    </source>
</evidence>
<dbReference type="EMBL" id="CP136511">
    <property type="protein sequence ID" value="WOD14087.1"/>
    <property type="molecule type" value="Genomic_DNA"/>
</dbReference>
<organism evidence="1 2">
    <name type="scientific">Paraburkholderia kirstenboschensis</name>
    <dbReference type="NCBI Taxonomy" id="1245436"/>
    <lineage>
        <taxon>Bacteria</taxon>
        <taxon>Pseudomonadati</taxon>
        <taxon>Pseudomonadota</taxon>
        <taxon>Betaproteobacteria</taxon>
        <taxon>Burkholderiales</taxon>
        <taxon>Burkholderiaceae</taxon>
        <taxon>Paraburkholderia</taxon>
    </lineage>
</organism>
<dbReference type="RefSeq" id="WP_317015854.1">
    <property type="nucleotide sequence ID" value="NZ_CP136511.1"/>
</dbReference>